<keyword evidence="10" id="KW-1185">Reference proteome</keyword>
<organism evidence="9 10">
    <name type="scientific">Enterocloster alcoholdehydrogenati</name>
    <dbReference type="NCBI Taxonomy" id="2547410"/>
    <lineage>
        <taxon>Bacteria</taxon>
        <taxon>Bacillati</taxon>
        <taxon>Bacillota</taxon>
        <taxon>Clostridia</taxon>
        <taxon>Lachnospirales</taxon>
        <taxon>Lachnospiraceae</taxon>
        <taxon>Enterocloster</taxon>
    </lineage>
</organism>
<dbReference type="PROSITE" id="PS01136">
    <property type="entry name" value="UPF0034"/>
    <property type="match status" value="1"/>
</dbReference>
<evidence type="ECO:0000313" key="9">
    <source>
        <dbReference type="EMBL" id="GAA6268089.1"/>
    </source>
</evidence>
<dbReference type="RefSeq" id="WP_176255521.1">
    <property type="nucleotide sequence ID" value="NZ_BAABXL010000001.1"/>
</dbReference>
<comment type="function">
    <text evidence="7">Catalyzes the synthesis of 5,6-dihydrouridine (D), a modified base found in the D-loop of most tRNAs, via the reduction of the C5-C6 double bond in target uridines.</text>
</comment>
<dbReference type="PANTHER" id="PTHR45846:SF1">
    <property type="entry name" value="TRNA-DIHYDROURIDINE(47) SYNTHASE [NAD(P)(+)]-LIKE"/>
    <property type="match status" value="1"/>
</dbReference>
<reference evidence="9 10" key="1">
    <citation type="submission" date="2024-04" db="EMBL/GenBank/DDBJ databases">
        <title>Defined microbial consortia suppress multidrug-resistant proinflammatory Enterobacteriaceae via ecological control.</title>
        <authorList>
            <person name="Furuichi M."/>
            <person name="Kawaguchi T."/>
            <person name="Pust M."/>
            <person name="Yasuma K."/>
            <person name="Plichta D."/>
            <person name="Hasegawa N."/>
            <person name="Ohya T."/>
            <person name="Bhattarai S."/>
            <person name="Sasajima S."/>
            <person name="Aoto Y."/>
            <person name="Tuganbaev T."/>
            <person name="Yaginuma M."/>
            <person name="Ueda M."/>
            <person name="Okahashi N."/>
            <person name="Amafuji K."/>
            <person name="Kiridooshi Y."/>
            <person name="Sugita K."/>
            <person name="Strazar M."/>
            <person name="Skelly A."/>
            <person name="Suda W."/>
            <person name="Hattori M."/>
            <person name="Nakamoto N."/>
            <person name="Caballero S."/>
            <person name="Norman J."/>
            <person name="Olle B."/>
            <person name="Tanoue T."/>
            <person name="Arita M."/>
            <person name="Bucci V."/>
            <person name="Atarashi K."/>
            <person name="Xavier R."/>
            <person name="Honda K."/>
        </authorList>
    </citation>
    <scope>NUCLEOTIDE SEQUENCE [LARGE SCALE GENOMIC DNA]</scope>
    <source>
        <strain evidence="10">f13</strain>
    </source>
</reference>
<comment type="cofactor">
    <cofactor evidence="1 7">
        <name>FMN</name>
        <dbReference type="ChEBI" id="CHEBI:58210"/>
    </cofactor>
</comment>
<dbReference type="Proteomes" id="UP001600894">
    <property type="component" value="Unassembled WGS sequence"/>
</dbReference>
<keyword evidence="5" id="KW-0521">NADP</keyword>
<evidence type="ECO:0000256" key="4">
    <source>
        <dbReference type="ARBA" id="ARBA00022694"/>
    </source>
</evidence>
<evidence type="ECO:0000256" key="3">
    <source>
        <dbReference type="ARBA" id="ARBA00022643"/>
    </source>
</evidence>
<dbReference type="EC" id="1.3.1.-" evidence="7"/>
<dbReference type="CDD" id="cd02801">
    <property type="entry name" value="DUS_like_FMN"/>
    <property type="match status" value="1"/>
</dbReference>
<comment type="similarity">
    <text evidence="7">Belongs to the dus family.</text>
</comment>
<keyword evidence="4 7" id="KW-0819">tRNA processing</keyword>
<dbReference type="SUPFAM" id="SSF51395">
    <property type="entry name" value="FMN-linked oxidoreductases"/>
    <property type="match status" value="1"/>
</dbReference>
<accession>A0ABQ0AVN4</accession>
<keyword evidence="3 7" id="KW-0288">FMN</keyword>
<dbReference type="PANTHER" id="PTHR45846">
    <property type="entry name" value="TRNA-DIHYDROURIDINE(47) SYNTHASE [NAD(P)(+)]-LIKE"/>
    <property type="match status" value="1"/>
</dbReference>
<proteinExistence type="inferred from homology"/>
<evidence type="ECO:0000259" key="8">
    <source>
        <dbReference type="Pfam" id="PF01207"/>
    </source>
</evidence>
<evidence type="ECO:0000256" key="6">
    <source>
        <dbReference type="ARBA" id="ARBA00023002"/>
    </source>
</evidence>
<comment type="caution">
    <text evidence="9">The sequence shown here is derived from an EMBL/GenBank/DDBJ whole genome shotgun (WGS) entry which is preliminary data.</text>
</comment>
<evidence type="ECO:0000256" key="7">
    <source>
        <dbReference type="PIRNR" id="PIRNR006621"/>
    </source>
</evidence>
<gene>
    <name evidence="9" type="ORF">F130042H8_11490</name>
</gene>
<dbReference type="Gene3D" id="3.20.20.70">
    <property type="entry name" value="Aldolase class I"/>
    <property type="match status" value="1"/>
</dbReference>
<dbReference type="InterPro" id="IPR018517">
    <property type="entry name" value="tRNA_hU_synthase_CS"/>
</dbReference>
<dbReference type="InterPro" id="IPR035587">
    <property type="entry name" value="DUS-like_FMN-bd"/>
</dbReference>
<sequence length="316" mass="36728">MKFYLAPMEGITGYVYRNAYHAHFAPMDKYFTPFLAPKNNGGGFSHREKNDILPEHNQGMETVPQILTNSSQDFLRAAEDLKEYGYREVNLNLGCPFATVTAKGKGAGFLREPERLETFLDQVCEGMASLGMEFSVKTRLGAEDPLEFDRLLEIYNHFPLKELIIHPRVLKDFYKYHPKMENFAKALQDSHAPVCYNGDIFDSETYNRLTDDYQDLQAVMFGRGILMDPFLIEKVSGRPAPGQERTPKKRLEAFHSQLLEGYIEIMSGERNVLFKMKEMWAHLIRFDPGWEPYIKKLRKAQHLSEYRIITDQMFRE</sequence>
<keyword evidence="6 7" id="KW-0560">Oxidoreductase</keyword>
<dbReference type="InterPro" id="IPR001269">
    <property type="entry name" value="DUS_fam"/>
</dbReference>
<dbReference type="InterPro" id="IPR013785">
    <property type="entry name" value="Aldolase_TIM"/>
</dbReference>
<protein>
    <recommendedName>
        <fullName evidence="7">tRNA-dihydrouridine synthase</fullName>
        <ecNumber evidence="7">1.3.1.-</ecNumber>
    </recommendedName>
</protein>
<evidence type="ECO:0000256" key="2">
    <source>
        <dbReference type="ARBA" id="ARBA00022630"/>
    </source>
</evidence>
<evidence type="ECO:0000313" key="10">
    <source>
        <dbReference type="Proteomes" id="UP001600894"/>
    </source>
</evidence>
<dbReference type="Pfam" id="PF01207">
    <property type="entry name" value="Dus"/>
    <property type="match status" value="1"/>
</dbReference>
<evidence type="ECO:0000256" key="1">
    <source>
        <dbReference type="ARBA" id="ARBA00001917"/>
    </source>
</evidence>
<name>A0ABQ0AVN4_9FIRM</name>
<evidence type="ECO:0000256" key="5">
    <source>
        <dbReference type="ARBA" id="ARBA00022857"/>
    </source>
</evidence>
<feature type="domain" description="DUS-like FMN-binding" evidence="8">
    <location>
        <begin position="5"/>
        <end position="256"/>
    </location>
</feature>
<dbReference type="EMBL" id="BAABXL010000001">
    <property type="protein sequence ID" value="GAA6268089.1"/>
    <property type="molecule type" value="Genomic_DNA"/>
</dbReference>
<dbReference type="PIRSF" id="PIRSF006621">
    <property type="entry name" value="Dus"/>
    <property type="match status" value="1"/>
</dbReference>
<keyword evidence="2 7" id="KW-0285">Flavoprotein</keyword>